<feature type="compositionally biased region" description="Basic and acidic residues" evidence="1">
    <location>
        <begin position="147"/>
        <end position="167"/>
    </location>
</feature>
<dbReference type="EMBL" id="FN649736">
    <property type="protein sequence ID" value="CBJ32150.1"/>
    <property type="molecule type" value="Genomic_DNA"/>
</dbReference>
<protein>
    <submittedName>
        <fullName evidence="2">Uncharacterized protein</fullName>
    </submittedName>
</protein>
<accession>D7FWR2</accession>
<dbReference type="Proteomes" id="UP000002630">
    <property type="component" value="Linkage Group LG11"/>
</dbReference>
<feature type="compositionally biased region" description="Gly residues" evidence="1">
    <location>
        <begin position="448"/>
        <end position="458"/>
    </location>
</feature>
<feature type="compositionally biased region" description="Acidic residues" evidence="1">
    <location>
        <begin position="421"/>
        <end position="431"/>
    </location>
</feature>
<feature type="compositionally biased region" description="Basic and acidic residues" evidence="1">
    <location>
        <begin position="88"/>
        <end position="99"/>
    </location>
</feature>
<evidence type="ECO:0000256" key="1">
    <source>
        <dbReference type="SAM" id="MobiDB-lite"/>
    </source>
</evidence>
<dbReference type="OrthoDB" id="10424382at2759"/>
<keyword evidence="3" id="KW-1185">Reference proteome</keyword>
<name>D7FWR2_ECTSI</name>
<dbReference type="InParanoid" id="D7FWR2"/>
<feature type="region of interest" description="Disordered" evidence="1">
    <location>
        <begin position="343"/>
        <end position="474"/>
    </location>
</feature>
<reference evidence="2 3" key="1">
    <citation type="journal article" date="2010" name="Nature">
        <title>The Ectocarpus genome and the independent evolution of multicellularity in brown algae.</title>
        <authorList>
            <person name="Cock J.M."/>
            <person name="Sterck L."/>
            <person name="Rouze P."/>
            <person name="Scornet D."/>
            <person name="Allen A.E."/>
            <person name="Amoutzias G."/>
            <person name="Anthouard V."/>
            <person name="Artiguenave F."/>
            <person name="Aury J.M."/>
            <person name="Badger J.H."/>
            <person name="Beszteri B."/>
            <person name="Billiau K."/>
            <person name="Bonnet E."/>
            <person name="Bothwell J.H."/>
            <person name="Bowler C."/>
            <person name="Boyen C."/>
            <person name="Brownlee C."/>
            <person name="Carrano C.J."/>
            <person name="Charrier B."/>
            <person name="Cho G.Y."/>
            <person name="Coelho S.M."/>
            <person name="Collen J."/>
            <person name="Corre E."/>
            <person name="Da Silva C."/>
            <person name="Delage L."/>
            <person name="Delaroque N."/>
            <person name="Dittami S.M."/>
            <person name="Doulbeau S."/>
            <person name="Elias M."/>
            <person name="Farnham G."/>
            <person name="Gachon C.M."/>
            <person name="Gschloessl B."/>
            <person name="Heesch S."/>
            <person name="Jabbari K."/>
            <person name="Jubin C."/>
            <person name="Kawai H."/>
            <person name="Kimura K."/>
            <person name="Kloareg B."/>
            <person name="Kupper F.C."/>
            <person name="Lang D."/>
            <person name="Le Bail A."/>
            <person name="Leblanc C."/>
            <person name="Lerouge P."/>
            <person name="Lohr M."/>
            <person name="Lopez P.J."/>
            <person name="Martens C."/>
            <person name="Maumus F."/>
            <person name="Michel G."/>
            <person name="Miranda-Saavedra D."/>
            <person name="Morales J."/>
            <person name="Moreau H."/>
            <person name="Motomura T."/>
            <person name="Nagasato C."/>
            <person name="Napoli C.A."/>
            <person name="Nelson D.R."/>
            <person name="Nyvall-Collen P."/>
            <person name="Peters A.F."/>
            <person name="Pommier C."/>
            <person name="Potin P."/>
            <person name="Poulain J."/>
            <person name="Quesneville H."/>
            <person name="Read B."/>
            <person name="Rensing S.A."/>
            <person name="Ritter A."/>
            <person name="Rousvoal S."/>
            <person name="Samanta M."/>
            <person name="Samson G."/>
            <person name="Schroeder D.C."/>
            <person name="Segurens B."/>
            <person name="Strittmatter M."/>
            <person name="Tonon T."/>
            <person name="Tregear J.W."/>
            <person name="Valentin K."/>
            <person name="von Dassow P."/>
            <person name="Yamagishi T."/>
            <person name="Van de Peer Y."/>
            <person name="Wincker P."/>
        </authorList>
    </citation>
    <scope>NUCLEOTIDE SEQUENCE [LARGE SCALE GENOMIC DNA]</scope>
    <source>
        <strain evidence="3">Ec32 / CCAP1310/4</strain>
    </source>
</reference>
<evidence type="ECO:0000313" key="2">
    <source>
        <dbReference type="EMBL" id="CBJ32150.1"/>
    </source>
</evidence>
<gene>
    <name evidence="2" type="ORF">Esi_0311_0013</name>
</gene>
<feature type="compositionally biased region" description="Gly residues" evidence="1">
    <location>
        <begin position="376"/>
        <end position="385"/>
    </location>
</feature>
<dbReference type="EMBL" id="FN648500">
    <property type="protein sequence ID" value="CBJ32150.1"/>
    <property type="molecule type" value="Genomic_DNA"/>
</dbReference>
<dbReference type="AlphaFoldDB" id="D7FWR2"/>
<evidence type="ECO:0000313" key="3">
    <source>
        <dbReference type="Proteomes" id="UP000002630"/>
    </source>
</evidence>
<organism evidence="2 3">
    <name type="scientific">Ectocarpus siliculosus</name>
    <name type="common">Brown alga</name>
    <name type="synonym">Conferva siliculosa</name>
    <dbReference type="NCBI Taxonomy" id="2880"/>
    <lineage>
        <taxon>Eukaryota</taxon>
        <taxon>Sar</taxon>
        <taxon>Stramenopiles</taxon>
        <taxon>Ochrophyta</taxon>
        <taxon>PX clade</taxon>
        <taxon>Phaeophyceae</taxon>
        <taxon>Ectocarpales</taxon>
        <taxon>Ectocarpaceae</taxon>
        <taxon>Ectocarpus</taxon>
    </lineage>
</organism>
<feature type="region of interest" description="Disordered" evidence="1">
    <location>
        <begin position="496"/>
        <end position="558"/>
    </location>
</feature>
<feature type="region of interest" description="Disordered" evidence="1">
    <location>
        <begin position="80"/>
        <end position="126"/>
    </location>
</feature>
<sequence length="740" mass="78097">MDNLDGLESALWEAHGREARAAVLLETRNLRRTHASERAALEADLQRRRERLEEACSRQVRTLLQAHNEQLTQVDPTAFATAVGDGGGSREDKVKHDEPPPMTTTDSVEIRPLAGAAAPEAGTRSSETIGIPAATLPTVAECLQEAGRQEEAQTKDGQKEQRFGHESLPRTRHEKLQLPFAGMGSAAPVVATAVTGAVVVDRTRSNRELVGLRSDLGRHLAAVAHVVDRGRYLKEATRVMREIEELEARDKTNARGGFGTISLEKATLLQKQAQAKEVQADKHNRLRRALESLGAEELRLLSARQKGSLGRLAARSREGTRRRQMELRGKLAVVKRSIAREWREHNRSQCRRSGGLLSSDDVDEGASRTRRAATSRGGGGGGGGSMASSAGQQQDPVHGKKRGGGDTGTDVSDVGEREAEVDMIEEGEGDAGIETGGGTERGAEEAGAGTGKAEGPSGGISATGVSLVLSGNHGPDHVECTTGRLPLDTVAAAVVQGKSENGTGTAPDLESGTNKAQAKGPTAVPATQSNQPPAPTAGFTSRASKDRGERRLRRRRKRVAARAAAAYLVSAADTSLPKDTADDALTAGGGTFGVLSEEEAQALAALGRGAPSDARLLLLASSPSPARDGRQQRQLEPSSRAYQGLVLHGESEQTAEVQRDGFEIGDYHGNGDVGDDYVLGIGGVSGGGTTTSNSTKRGGYLEEVLDSAMDKLAREIQAEEDLSRRRLGMTPVPSCAGLHS</sequence>
<proteinExistence type="predicted"/>
<feature type="region of interest" description="Disordered" evidence="1">
    <location>
        <begin position="146"/>
        <end position="167"/>
    </location>
</feature>